<evidence type="ECO:0000256" key="1">
    <source>
        <dbReference type="SAM" id="MobiDB-lite"/>
    </source>
</evidence>
<reference evidence="2 3" key="1">
    <citation type="journal article" date="2017" name="Nature">
        <title>The Apostasia genome and the evolution of orchids.</title>
        <authorList>
            <person name="Zhang G.Q."/>
            <person name="Liu K.W."/>
            <person name="Li Z."/>
            <person name="Lohaus R."/>
            <person name="Hsiao Y.Y."/>
            <person name="Niu S.C."/>
            <person name="Wang J.Y."/>
            <person name="Lin Y.C."/>
            <person name="Xu Q."/>
            <person name="Chen L.J."/>
            <person name="Yoshida K."/>
            <person name="Fujiwara S."/>
            <person name="Wang Z.W."/>
            <person name="Zhang Y.Q."/>
            <person name="Mitsuda N."/>
            <person name="Wang M."/>
            <person name="Liu G.H."/>
            <person name="Pecoraro L."/>
            <person name="Huang H.X."/>
            <person name="Xiao X.J."/>
            <person name="Lin M."/>
            <person name="Wu X.Y."/>
            <person name="Wu W.L."/>
            <person name="Chen Y.Y."/>
            <person name="Chang S.B."/>
            <person name="Sakamoto S."/>
            <person name="Ohme-Takagi M."/>
            <person name="Yagi M."/>
            <person name="Zeng S.J."/>
            <person name="Shen C.Y."/>
            <person name="Yeh C.M."/>
            <person name="Luo Y.B."/>
            <person name="Tsai W.C."/>
            <person name="Van de Peer Y."/>
            <person name="Liu Z.J."/>
        </authorList>
    </citation>
    <scope>NUCLEOTIDE SEQUENCE [LARGE SCALE GENOMIC DNA]</scope>
    <source>
        <strain evidence="3">cv. Shenzhen</strain>
        <tissue evidence="2">Stem</tissue>
    </source>
</reference>
<dbReference type="EMBL" id="KZ452001">
    <property type="protein sequence ID" value="PKA52733.1"/>
    <property type="molecule type" value="Genomic_DNA"/>
</dbReference>
<accession>A0A2I0AB02</accession>
<name>A0A2I0AB02_9ASPA</name>
<sequence>MTLAPEPGRKERSHEDALGTVAPAPTTAPSLDPPNQTCAPITRTINVIFSIDPTAHRQIAKVGDVSQQIFTSISFTFSKKDPPHIDNSYNDPIVVTVRITDSDVQ</sequence>
<feature type="compositionally biased region" description="Basic and acidic residues" evidence="1">
    <location>
        <begin position="7"/>
        <end position="17"/>
    </location>
</feature>
<dbReference type="OrthoDB" id="1751727at2759"/>
<evidence type="ECO:0000313" key="3">
    <source>
        <dbReference type="Proteomes" id="UP000236161"/>
    </source>
</evidence>
<proteinExistence type="predicted"/>
<protein>
    <submittedName>
        <fullName evidence="2">Uncharacterized protein</fullName>
    </submittedName>
</protein>
<feature type="region of interest" description="Disordered" evidence="1">
    <location>
        <begin position="1"/>
        <end position="36"/>
    </location>
</feature>
<dbReference type="Proteomes" id="UP000236161">
    <property type="component" value="Unassembled WGS sequence"/>
</dbReference>
<organism evidence="2 3">
    <name type="scientific">Apostasia shenzhenica</name>
    <dbReference type="NCBI Taxonomy" id="1088818"/>
    <lineage>
        <taxon>Eukaryota</taxon>
        <taxon>Viridiplantae</taxon>
        <taxon>Streptophyta</taxon>
        <taxon>Embryophyta</taxon>
        <taxon>Tracheophyta</taxon>
        <taxon>Spermatophyta</taxon>
        <taxon>Magnoliopsida</taxon>
        <taxon>Liliopsida</taxon>
        <taxon>Asparagales</taxon>
        <taxon>Orchidaceae</taxon>
        <taxon>Apostasioideae</taxon>
        <taxon>Apostasia</taxon>
    </lineage>
</organism>
<evidence type="ECO:0000313" key="2">
    <source>
        <dbReference type="EMBL" id="PKA52733.1"/>
    </source>
</evidence>
<feature type="compositionally biased region" description="Polar residues" evidence="1">
    <location>
        <begin position="27"/>
        <end position="36"/>
    </location>
</feature>
<dbReference type="AlphaFoldDB" id="A0A2I0AB02"/>
<keyword evidence="3" id="KW-1185">Reference proteome</keyword>
<gene>
    <name evidence="2" type="ORF">AXF42_Ash001714</name>
</gene>